<feature type="domain" description="C2H2-type" evidence="3">
    <location>
        <begin position="559"/>
        <end position="587"/>
    </location>
</feature>
<dbReference type="PANTHER" id="PTHR15021:SF0">
    <property type="entry name" value="DISCO-RELATED, ISOFORM A-RELATED"/>
    <property type="match status" value="1"/>
</dbReference>
<dbReference type="InterPro" id="IPR013087">
    <property type="entry name" value="Znf_C2H2_type"/>
</dbReference>
<feature type="region of interest" description="Disordered" evidence="2">
    <location>
        <begin position="820"/>
        <end position="895"/>
    </location>
</feature>
<feature type="domain" description="C2H2-type" evidence="3">
    <location>
        <begin position="1034"/>
        <end position="1057"/>
    </location>
</feature>
<dbReference type="GeneID" id="108567961"/>
<feature type="compositionally biased region" description="Basic and acidic residues" evidence="2">
    <location>
        <begin position="835"/>
        <end position="858"/>
    </location>
</feature>
<keyword evidence="4" id="KW-1185">Reference proteome</keyword>
<feature type="region of interest" description="Disordered" evidence="2">
    <location>
        <begin position="15"/>
        <end position="49"/>
    </location>
</feature>
<accession>A0ABM1NBS0</accession>
<keyword evidence="1" id="KW-0863">Zinc-finger</keyword>
<evidence type="ECO:0000256" key="2">
    <source>
        <dbReference type="SAM" id="MobiDB-lite"/>
    </source>
</evidence>
<feature type="region of interest" description="Disordered" evidence="2">
    <location>
        <begin position="92"/>
        <end position="118"/>
    </location>
</feature>
<dbReference type="SMART" id="SM00355">
    <property type="entry name" value="ZnF_C2H2"/>
    <property type="match status" value="6"/>
</dbReference>
<dbReference type="Gene3D" id="3.30.160.60">
    <property type="entry name" value="Classic Zinc Finger"/>
    <property type="match status" value="1"/>
</dbReference>
<keyword evidence="1" id="KW-0862">Zinc</keyword>
<keyword evidence="1" id="KW-0479">Metal-binding</keyword>
<feature type="compositionally biased region" description="Polar residues" evidence="2">
    <location>
        <begin position="469"/>
        <end position="486"/>
    </location>
</feature>
<gene>
    <name evidence="5" type="primary">LOC108567961</name>
</gene>
<reference evidence="5" key="1">
    <citation type="submission" date="2025-08" db="UniProtKB">
        <authorList>
            <consortium name="RefSeq"/>
        </authorList>
    </citation>
    <scope>IDENTIFICATION</scope>
    <source>
        <tissue evidence="5">Whole Larva</tissue>
    </source>
</reference>
<evidence type="ECO:0000259" key="3">
    <source>
        <dbReference type="PROSITE" id="PS50157"/>
    </source>
</evidence>
<name>A0ABM1NBS0_NICVS</name>
<proteinExistence type="predicted"/>
<feature type="region of interest" description="Disordered" evidence="2">
    <location>
        <begin position="469"/>
        <end position="540"/>
    </location>
</feature>
<evidence type="ECO:0000313" key="4">
    <source>
        <dbReference type="Proteomes" id="UP000695000"/>
    </source>
</evidence>
<feature type="region of interest" description="Disordered" evidence="2">
    <location>
        <begin position="698"/>
        <end position="755"/>
    </location>
</feature>
<feature type="region of interest" description="Disordered" evidence="2">
    <location>
        <begin position="977"/>
        <end position="1012"/>
    </location>
</feature>
<feature type="region of interest" description="Disordered" evidence="2">
    <location>
        <begin position="908"/>
        <end position="935"/>
    </location>
</feature>
<protein>
    <submittedName>
        <fullName evidence="5">Zinc finger protein basonuclin-2-like isoform X1</fullName>
    </submittedName>
</protein>
<dbReference type="InterPro" id="IPR040436">
    <property type="entry name" value="Disconnected-like"/>
</dbReference>
<feature type="compositionally biased region" description="Low complexity" evidence="2">
    <location>
        <begin position="297"/>
        <end position="318"/>
    </location>
</feature>
<feature type="region of interest" description="Disordered" evidence="2">
    <location>
        <begin position="602"/>
        <end position="635"/>
    </location>
</feature>
<dbReference type="PROSITE" id="PS50157">
    <property type="entry name" value="ZINC_FINGER_C2H2_2"/>
    <property type="match status" value="2"/>
</dbReference>
<feature type="compositionally biased region" description="Basic residues" evidence="2">
    <location>
        <begin position="29"/>
        <end position="40"/>
    </location>
</feature>
<dbReference type="PANTHER" id="PTHR15021">
    <property type="entry name" value="DISCONNECTED-RELATED"/>
    <property type="match status" value="1"/>
</dbReference>
<organism evidence="4 5">
    <name type="scientific">Nicrophorus vespilloides</name>
    <name type="common">Boreal carrion beetle</name>
    <dbReference type="NCBI Taxonomy" id="110193"/>
    <lineage>
        <taxon>Eukaryota</taxon>
        <taxon>Metazoa</taxon>
        <taxon>Ecdysozoa</taxon>
        <taxon>Arthropoda</taxon>
        <taxon>Hexapoda</taxon>
        <taxon>Insecta</taxon>
        <taxon>Pterygota</taxon>
        <taxon>Neoptera</taxon>
        <taxon>Endopterygota</taxon>
        <taxon>Coleoptera</taxon>
        <taxon>Polyphaga</taxon>
        <taxon>Staphyliniformia</taxon>
        <taxon>Silphidae</taxon>
        <taxon>Nicrophorinae</taxon>
        <taxon>Nicrophorus</taxon>
    </lineage>
</organism>
<feature type="compositionally biased region" description="Acidic residues" evidence="2">
    <location>
        <begin position="716"/>
        <end position="737"/>
    </location>
</feature>
<evidence type="ECO:0000313" key="5">
    <source>
        <dbReference type="RefSeq" id="XP_017784270.1"/>
    </source>
</evidence>
<dbReference type="Proteomes" id="UP000695000">
    <property type="component" value="Unplaced"/>
</dbReference>
<dbReference type="RefSeq" id="XP_017784270.1">
    <property type="nucleotide sequence ID" value="XM_017928781.1"/>
</dbReference>
<sequence>MSENEMQFFSAANFMKNGEGGSRSPAVPGHHHHHHHHHHPQQKDAASLPPQYATTSGLMEVWASVASWFFRPESSPLTTTMANSLEQAACSRPPSNILIPTTSTVTKPPSPGPHTRERVFQPPTICTAIRCTVPGCNCECFMPGKRHLRYCETCKHGWVPHALDKLGTRHLFTNSAPEPVQPNAAFDIASLVLYGCQALPIRLKILLDRLFSVLQKEQVLQVLHGFGWTPEDYARGYILQESHGSSLDRWSICSPEEEPLVLQQFLRFGETRAITQQLLLAQQVLQEPTLERLERLSSPNSRRAMSPSRRPSSPTIPSAFHPSRLPTMSPHQKHPLSFLKLPPTNGPVTTSPSRSMTSSPLNTSPLNRLQNMQPFDFRKLGAGLGTFPTRLSPDLSSRRRTSESDQPVGLNLTMSTSLPTCLPPPPPPPISSSLNHSAAAMAAAVSVNSLAAASLVASSFPGLINTKMATGSRSPSTSDLLSNSGHTDFASEEDEDMDENSHSVLNLSRDKDVLKPPKHTRSVPGRKSTTPTKRHWGSPNLPLNLGTQFINPATGKKRVQCNVCLKTFCDKGALKIHFSAVHLREMHKCTVEGCNMMFSSRRSRNRHSANPNPKLHSPHLRRKISPHDGRSAQAHPILIPPQPGLTLPAAAAALNPLNPFSPFPLLTPPPDMRHHSALATMDFKHSLDLSVQRHFEDRNNSSDYNSMPLSISHHEDEEDDDDDGIVVVGGDEDEEPEKADTSNGISDQPEDFSMPSKRLKMSISDADEDIVSNVDSNEDSLSVVDTHSLKDECSLPTNKRKRKSQNPTRCTIPMMMDDTVSDGESSNDVFADPIQPKKERELEVVIKQEEVKSTDSKNGKPASPKCESPLDLGKRSSVPDVNANEPEKSEIKTSLAPLFMLDKVKKEKHTSEMEMAEEPEERPASSVESNKSDESFDCSNALRHLESLSHGHFGDLMSRGLHLGLAGQSPQFPPLGFMMGGGPPSPARSQASSAGSSNGGESPDENSQNQLFGHFDNGQFISTMDVPIDKDNPRRCTACGKIFQNHFGVKTHYQNVHLKLMHKCNVDGCNAAFPSKRSRDRHSANLNLHRKLLSTSSEKSAASLFMDKSPFASLAGHPALHNDLFARLYAEEAFKGHSHLHSPATLEQLMLNGDRLPPPPLLLPPLAGLPFPLGSFTPFTQMNGSSVSSRKDRSSSSNSPLSTSSPPPTLPPTISSPGLVHCVEEDIPSLDKDGNLPCRMCRSSFSGVSQLKEHCEKHHLFEMHKCTVNGCPKVFLSKTKRNIHAENESLHQDIIRKGFESTVS</sequence>
<evidence type="ECO:0000256" key="1">
    <source>
        <dbReference type="PROSITE-ProRule" id="PRU00042"/>
    </source>
</evidence>
<feature type="compositionally biased region" description="Low complexity" evidence="2">
    <location>
        <begin position="1195"/>
        <end position="1204"/>
    </location>
</feature>
<feature type="region of interest" description="Disordered" evidence="2">
    <location>
        <begin position="1182"/>
        <end position="1217"/>
    </location>
</feature>
<feature type="compositionally biased region" description="Low complexity" evidence="2">
    <location>
        <begin position="987"/>
        <end position="1001"/>
    </location>
</feature>
<dbReference type="PROSITE" id="PS00028">
    <property type="entry name" value="ZINC_FINGER_C2H2_1"/>
    <property type="match status" value="3"/>
</dbReference>
<feature type="compositionally biased region" description="Low complexity" evidence="2">
    <location>
        <begin position="347"/>
        <end position="360"/>
    </location>
</feature>
<feature type="region of interest" description="Disordered" evidence="2">
    <location>
        <begin position="291"/>
        <end position="364"/>
    </location>
</feature>
<feature type="region of interest" description="Disordered" evidence="2">
    <location>
        <begin position="389"/>
        <end position="410"/>
    </location>
</feature>